<reference evidence="2 3" key="1">
    <citation type="submission" date="2014-04" db="EMBL/GenBank/DDBJ databases">
        <authorList>
            <consortium name="DOE Joint Genome Institute"/>
            <person name="Kuo A."/>
            <person name="Zuccaro A."/>
            <person name="Kohler A."/>
            <person name="Nagy L.G."/>
            <person name="Floudas D."/>
            <person name="Copeland A."/>
            <person name="Barry K.W."/>
            <person name="Cichocki N."/>
            <person name="Veneault-Fourrey C."/>
            <person name="LaButti K."/>
            <person name="Lindquist E.A."/>
            <person name="Lipzen A."/>
            <person name="Lundell T."/>
            <person name="Morin E."/>
            <person name="Murat C."/>
            <person name="Sun H."/>
            <person name="Tunlid A."/>
            <person name="Henrissat B."/>
            <person name="Grigoriev I.V."/>
            <person name="Hibbett D.S."/>
            <person name="Martin F."/>
            <person name="Nordberg H.P."/>
            <person name="Cantor M.N."/>
            <person name="Hua S.X."/>
        </authorList>
    </citation>
    <scope>NUCLEOTIDE SEQUENCE [LARGE SCALE GENOMIC DNA]</scope>
    <source>
        <strain evidence="2 3">MAFF 305830</strain>
    </source>
</reference>
<accession>A0A0C2WCB5</accession>
<dbReference type="HOGENOM" id="CLU_1441863_0_0_1"/>
<sequence length="188" mass="21432">MRLNYEYWNHPTLLRAMIDISPRVPMLEMAQVKSHVSLQDSGGVILIAWFVTPYRQSSGTHGRIPSSQRSQPSESMEFVSRRTLEAAEGRLKSPDEAMARVPPTAAATVTLYNTNQDKFWHQDFNDRVIDNILENDGRIQGCIRLRCGDVKLEGKGREDKLMMFHVPCTRKKMTGASTHDFTGSDRRH</sequence>
<name>A0A0C2WCB5_SERVB</name>
<dbReference type="Proteomes" id="UP000054097">
    <property type="component" value="Unassembled WGS sequence"/>
</dbReference>
<feature type="region of interest" description="Disordered" evidence="1">
    <location>
        <begin position="56"/>
        <end position="77"/>
    </location>
</feature>
<keyword evidence="3" id="KW-1185">Reference proteome</keyword>
<reference evidence="3" key="2">
    <citation type="submission" date="2015-01" db="EMBL/GenBank/DDBJ databases">
        <title>Evolutionary Origins and Diversification of the Mycorrhizal Mutualists.</title>
        <authorList>
            <consortium name="DOE Joint Genome Institute"/>
            <consortium name="Mycorrhizal Genomics Consortium"/>
            <person name="Kohler A."/>
            <person name="Kuo A."/>
            <person name="Nagy L.G."/>
            <person name="Floudas D."/>
            <person name="Copeland A."/>
            <person name="Barry K.W."/>
            <person name="Cichocki N."/>
            <person name="Veneault-Fourrey C."/>
            <person name="LaButti K."/>
            <person name="Lindquist E.A."/>
            <person name="Lipzen A."/>
            <person name="Lundell T."/>
            <person name="Morin E."/>
            <person name="Murat C."/>
            <person name="Riley R."/>
            <person name="Ohm R."/>
            <person name="Sun H."/>
            <person name="Tunlid A."/>
            <person name="Henrissat B."/>
            <person name="Grigoriev I.V."/>
            <person name="Hibbett D.S."/>
            <person name="Martin F."/>
        </authorList>
    </citation>
    <scope>NUCLEOTIDE SEQUENCE [LARGE SCALE GENOMIC DNA]</scope>
    <source>
        <strain evidence="3">MAFF 305830</strain>
    </source>
</reference>
<protein>
    <submittedName>
        <fullName evidence="2">Uncharacterized protein</fullName>
    </submittedName>
</protein>
<dbReference type="AlphaFoldDB" id="A0A0C2WCB5"/>
<organism evidence="2 3">
    <name type="scientific">Serendipita vermifera MAFF 305830</name>
    <dbReference type="NCBI Taxonomy" id="933852"/>
    <lineage>
        <taxon>Eukaryota</taxon>
        <taxon>Fungi</taxon>
        <taxon>Dikarya</taxon>
        <taxon>Basidiomycota</taxon>
        <taxon>Agaricomycotina</taxon>
        <taxon>Agaricomycetes</taxon>
        <taxon>Sebacinales</taxon>
        <taxon>Serendipitaceae</taxon>
        <taxon>Serendipita</taxon>
    </lineage>
</organism>
<proteinExistence type="predicted"/>
<gene>
    <name evidence="2" type="ORF">M408DRAFT_27364</name>
</gene>
<evidence type="ECO:0000313" key="3">
    <source>
        <dbReference type="Proteomes" id="UP000054097"/>
    </source>
</evidence>
<feature type="compositionally biased region" description="Polar residues" evidence="1">
    <location>
        <begin position="56"/>
        <end position="74"/>
    </location>
</feature>
<dbReference type="EMBL" id="KN824328">
    <property type="protein sequence ID" value="KIM24078.1"/>
    <property type="molecule type" value="Genomic_DNA"/>
</dbReference>
<evidence type="ECO:0000256" key="1">
    <source>
        <dbReference type="SAM" id="MobiDB-lite"/>
    </source>
</evidence>
<evidence type="ECO:0000313" key="2">
    <source>
        <dbReference type="EMBL" id="KIM24078.1"/>
    </source>
</evidence>